<organism evidence="2 3">
    <name type="scientific">Acipenser oxyrinchus oxyrinchus</name>
    <dbReference type="NCBI Taxonomy" id="40147"/>
    <lineage>
        <taxon>Eukaryota</taxon>
        <taxon>Metazoa</taxon>
        <taxon>Chordata</taxon>
        <taxon>Craniata</taxon>
        <taxon>Vertebrata</taxon>
        <taxon>Euteleostomi</taxon>
        <taxon>Actinopterygii</taxon>
        <taxon>Chondrostei</taxon>
        <taxon>Acipenseriformes</taxon>
        <taxon>Acipenseridae</taxon>
        <taxon>Acipenser</taxon>
    </lineage>
</organism>
<evidence type="ECO:0000313" key="2">
    <source>
        <dbReference type="EMBL" id="KAK1150787.1"/>
    </source>
</evidence>
<dbReference type="AlphaFoldDB" id="A0AAD8CIP5"/>
<proteinExistence type="predicted"/>
<dbReference type="Proteomes" id="UP001230051">
    <property type="component" value="Unassembled WGS sequence"/>
</dbReference>
<evidence type="ECO:0000256" key="1">
    <source>
        <dbReference type="SAM" id="MobiDB-lite"/>
    </source>
</evidence>
<feature type="region of interest" description="Disordered" evidence="1">
    <location>
        <begin position="56"/>
        <end position="79"/>
    </location>
</feature>
<gene>
    <name evidence="2" type="ORF">AOXY_G33536</name>
</gene>
<reference evidence="2" key="1">
    <citation type="submission" date="2022-02" db="EMBL/GenBank/DDBJ databases">
        <title>Atlantic sturgeon de novo genome assembly.</title>
        <authorList>
            <person name="Stock M."/>
            <person name="Klopp C."/>
            <person name="Guiguen Y."/>
            <person name="Cabau C."/>
            <person name="Parinello H."/>
            <person name="Santidrian Yebra-Pimentel E."/>
            <person name="Kuhl H."/>
            <person name="Dirks R.P."/>
            <person name="Guessner J."/>
            <person name="Wuertz S."/>
            <person name="Du K."/>
            <person name="Schartl M."/>
        </authorList>
    </citation>
    <scope>NUCLEOTIDE SEQUENCE</scope>
    <source>
        <strain evidence="2">STURGEONOMICS-FGT-2020</strain>
        <tissue evidence="2">Whole blood</tissue>
    </source>
</reference>
<name>A0AAD8CIP5_ACIOX</name>
<protein>
    <submittedName>
        <fullName evidence="2">Uncharacterized protein</fullName>
    </submittedName>
</protein>
<feature type="compositionally biased region" description="Polar residues" evidence="1">
    <location>
        <begin position="56"/>
        <end position="73"/>
    </location>
</feature>
<accession>A0AAD8CIP5</accession>
<evidence type="ECO:0000313" key="3">
    <source>
        <dbReference type="Proteomes" id="UP001230051"/>
    </source>
</evidence>
<comment type="caution">
    <text evidence="2">The sequence shown here is derived from an EMBL/GenBank/DDBJ whole genome shotgun (WGS) entry which is preliminary data.</text>
</comment>
<dbReference type="EMBL" id="JAGXEW010000056">
    <property type="protein sequence ID" value="KAK1150787.1"/>
    <property type="molecule type" value="Genomic_DNA"/>
</dbReference>
<sequence>MHTLNTSMESPESILLNKGSQYFELQSIKFNVGHQVFGSQSCQFNTEDFQLKSIPRSKNNDCQSKPSCLSSVPQKPWQL</sequence>
<keyword evidence="3" id="KW-1185">Reference proteome</keyword>